<dbReference type="AlphaFoldDB" id="A0A135L0U9"/>
<keyword evidence="5 9" id="KW-0443">Lipid metabolism</keyword>
<feature type="binding site" evidence="9">
    <location>
        <position position="42"/>
    </location>
    <ligand>
        <name>Mg(2+)</name>
        <dbReference type="ChEBI" id="CHEBI:18420"/>
    </ligand>
</feature>
<feature type="binding site" evidence="9">
    <location>
        <begin position="161"/>
        <end position="166"/>
    </location>
    <ligand>
        <name>sn-glycerol 1-phosphate</name>
        <dbReference type="ChEBI" id="CHEBI:57685"/>
    </ligand>
</feature>
<evidence type="ECO:0000256" key="7">
    <source>
        <dbReference type="ARBA" id="ARBA00023264"/>
    </source>
</evidence>
<evidence type="ECO:0000256" key="6">
    <source>
        <dbReference type="ARBA" id="ARBA00023209"/>
    </source>
</evidence>
<evidence type="ECO:0000256" key="1">
    <source>
        <dbReference type="ARBA" id="ARBA00022516"/>
    </source>
</evidence>
<dbReference type="PANTHER" id="PTHR40029">
    <property type="match status" value="1"/>
</dbReference>
<comment type="subunit">
    <text evidence="9">Homodimer.</text>
</comment>
<dbReference type="InterPro" id="IPR039074">
    <property type="entry name" value="GGGP/HepGP_synthase_I"/>
</dbReference>
<evidence type="ECO:0000256" key="5">
    <source>
        <dbReference type="ARBA" id="ARBA00023098"/>
    </source>
</evidence>
<dbReference type="OrthoDB" id="2381757at2"/>
<gene>
    <name evidence="9" type="primary">pcrB</name>
    <name evidence="10" type="ORF">U473_00095</name>
</gene>
<protein>
    <recommendedName>
        <fullName evidence="9">Heptaprenylglyceryl phosphate synthase</fullName>
        <shortName evidence="9">HepGP synthase</shortName>
        <ecNumber evidence="9">2.5.1.n9</ecNumber>
    </recommendedName>
    <alternativeName>
        <fullName evidence="9">Glycerol-1-phosphate heptaprenyltransferase</fullName>
    </alternativeName>
</protein>
<comment type="cofactor">
    <cofactor evidence="9">
        <name>Mg(2+)</name>
        <dbReference type="ChEBI" id="CHEBI:18420"/>
    </cofactor>
</comment>
<dbReference type="NCBIfam" id="TIGR01768">
    <property type="entry name" value="GGGP-family"/>
    <property type="match status" value="1"/>
</dbReference>
<dbReference type="GO" id="GO:0120536">
    <property type="term" value="F:heptaprenylglyceryl phosphate synthase activity"/>
    <property type="evidence" value="ECO:0007669"/>
    <property type="project" value="RHEA"/>
</dbReference>
<dbReference type="EC" id="2.5.1.n9" evidence="9"/>
<dbReference type="GO" id="GO:0000287">
    <property type="term" value="F:magnesium ion binding"/>
    <property type="evidence" value="ECO:0007669"/>
    <property type="project" value="UniProtKB-UniRule"/>
</dbReference>
<keyword evidence="7 9" id="KW-1208">Phospholipid metabolism</keyword>
<dbReference type="InterPro" id="IPR038597">
    <property type="entry name" value="GGGP/HepGP_synthase_sf"/>
</dbReference>
<keyword evidence="4 9" id="KW-0460">Magnesium</keyword>
<evidence type="ECO:0000256" key="8">
    <source>
        <dbReference type="ARBA" id="ARBA00048318"/>
    </source>
</evidence>
<comment type="caution">
    <text evidence="9">Lacks conserved residue(s) required for the propagation of feature annotation.</text>
</comment>
<dbReference type="RefSeq" id="WP_068722253.1">
    <property type="nucleotide sequence ID" value="NZ_LSKU01000001.1"/>
</dbReference>
<dbReference type="HAMAP" id="MF_00112">
    <property type="entry name" value="GGGP_HepGP_synthase"/>
    <property type="match status" value="1"/>
</dbReference>
<proteinExistence type="inferred from homology"/>
<evidence type="ECO:0000313" key="10">
    <source>
        <dbReference type="EMBL" id="KXG42620.1"/>
    </source>
</evidence>
<accession>A0A135L0U9</accession>
<dbReference type="STRING" id="1413211.U473_00095"/>
<dbReference type="PANTHER" id="PTHR40029:SF2">
    <property type="entry name" value="HEPTAPRENYLGLYCERYL PHOSPHATE SYNTHASE"/>
    <property type="match status" value="1"/>
</dbReference>
<feature type="binding site" evidence="9">
    <location>
        <position position="16"/>
    </location>
    <ligand>
        <name>Mg(2+)</name>
        <dbReference type="ChEBI" id="CHEBI:18420"/>
    </ligand>
</feature>
<feature type="binding site" evidence="9">
    <location>
        <begin position="211"/>
        <end position="212"/>
    </location>
    <ligand>
        <name>sn-glycerol 1-phosphate</name>
        <dbReference type="ChEBI" id="CHEBI:57685"/>
    </ligand>
</feature>
<dbReference type="Gene3D" id="3.20.20.390">
    <property type="entry name" value="FMN-linked oxidoreductases"/>
    <property type="match status" value="1"/>
</dbReference>
<dbReference type="NCBIfam" id="NF003197">
    <property type="entry name" value="PRK04169.1-1"/>
    <property type="match status" value="1"/>
</dbReference>
<keyword evidence="1 9" id="KW-0444">Lipid biosynthesis</keyword>
<name>A0A135L0U9_9BACI</name>
<reference evidence="10 11" key="1">
    <citation type="submission" date="2016-02" db="EMBL/GenBank/DDBJ databases">
        <title>Draft Genome for Tepidibacillus decaturensis nov. sp. Strain Z9, an Anaerobic, Moderately Thermophilic and Heterotrophic Bacterium from Deep Subsurface of the Illinois Basin, USA.</title>
        <authorList>
            <person name="Dong Y."/>
            <person name="Chang J.Y."/>
            <person name="Sanford R."/>
            <person name="Fouke B.W."/>
        </authorList>
    </citation>
    <scope>NUCLEOTIDE SEQUENCE [LARGE SCALE GENOMIC DNA]</scope>
    <source>
        <strain evidence="10 11">Z9</strain>
    </source>
</reference>
<keyword evidence="3 9" id="KW-0479">Metal-binding</keyword>
<feature type="binding site" evidence="9">
    <location>
        <position position="191"/>
    </location>
    <ligand>
        <name>sn-glycerol 1-phosphate</name>
        <dbReference type="ChEBI" id="CHEBI:57685"/>
    </ligand>
</feature>
<dbReference type="Proteomes" id="UP000070352">
    <property type="component" value="Unassembled WGS sequence"/>
</dbReference>
<keyword evidence="2 9" id="KW-0808">Transferase</keyword>
<dbReference type="InterPro" id="IPR008205">
    <property type="entry name" value="GGGP_HepGP_synthase"/>
</dbReference>
<comment type="catalytic activity">
    <reaction evidence="8 9">
        <text>sn-glycerol 1-phosphate + all-trans-heptaprenyl diphosphate = 3-heptaprenyl-sn-glycero-1-phosphate + diphosphate</text>
        <dbReference type="Rhea" id="RHEA:33495"/>
        <dbReference type="ChEBI" id="CHEBI:33019"/>
        <dbReference type="ChEBI" id="CHEBI:57685"/>
        <dbReference type="ChEBI" id="CHEBI:58206"/>
        <dbReference type="ChEBI" id="CHEBI:64781"/>
        <dbReference type="EC" id="2.5.1.n9"/>
    </reaction>
</comment>
<dbReference type="Pfam" id="PF01884">
    <property type="entry name" value="PcrB"/>
    <property type="match status" value="1"/>
</dbReference>
<dbReference type="SUPFAM" id="SSF51395">
    <property type="entry name" value="FMN-linked oxidoreductases"/>
    <property type="match status" value="1"/>
</dbReference>
<comment type="pathway">
    <text evidence="9">Membrane lipid metabolism; glycerophospholipid metabolism.</text>
</comment>
<keyword evidence="11" id="KW-1185">Reference proteome</keyword>
<dbReference type="GO" id="GO:0046474">
    <property type="term" value="P:glycerophospholipid biosynthetic process"/>
    <property type="evidence" value="ECO:0007669"/>
    <property type="project" value="UniProtKB-UniRule"/>
</dbReference>
<dbReference type="EMBL" id="LSKU01000001">
    <property type="protein sequence ID" value="KXG42620.1"/>
    <property type="molecule type" value="Genomic_DNA"/>
</dbReference>
<keyword evidence="6 9" id="KW-0594">Phospholipid biosynthesis</keyword>
<organism evidence="10 11">
    <name type="scientific">Tepidibacillus decaturensis</name>
    <dbReference type="NCBI Taxonomy" id="1413211"/>
    <lineage>
        <taxon>Bacteria</taxon>
        <taxon>Bacillati</taxon>
        <taxon>Bacillota</taxon>
        <taxon>Bacilli</taxon>
        <taxon>Bacillales</taxon>
        <taxon>Bacillaceae</taxon>
        <taxon>Tepidibacillus</taxon>
    </lineage>
</organism>
<evidence type="ECO:0000256" key="9">
    <source>
        <dbReference type="HAMAP-Rule" id="MF_00112"/>
    </source>
</evidence>
<comment type="caution">
    <text evidence="10">The sequence shown here is derived from an EMBL/GenBank/DDBJ whole genome shotgun (WGS) entry which is preliminary data.</text>
</comment>
<comment type="similarity">
    <text evidence="9">Belongs to the GGGP/HepGP synthase family. Group I subfamily.</text>
</comment>
<evidence type="ECO:0000313" key="11">
    <source>
        <dbReference type="Proteomes" id="UP000070352"/>
    </source>
</evidence>
<feature type="binding site" evidence="9">
    <location>
        <position position="14"/>
    </location>
    <ligand>
        <name>sn-glycerol 1-phosphate</name>
        <dbReference type="ChEBI" id="CHEBI:57685"/>
    </ligand>
</feature>
<dbReference type="UniPathway" id="UPA00940"/>
<evidence type="ECO:0000256" key="3">
    <source>
        <dbReference type="ARBA" id="ARBA00022723"/>
    </source>
</evidence>
<comment type="function">
    <text evidence="9">Prenyltransferase that catalyzes in vivo the transfer of the heptaprenyl moiety of heptaprenyl pyrophosphate (HepPP; 35 carbon atoms) to the C3 hydroxyl of sn-glycerol-1-phosphate (G1P), producing heptaprenylglyceryl phosphate (HepGP). This reaction is an ether-bond-formation step in the biosynthesis of archaea-type G1P-based membrane lipids found in Bacillales.</text>
</comment>
<sequence>MSGQWLSSLKHMFKLDPNRPITEEQVKQLCESGTDAILIGGTLGITYDDTAQLLRWVRKYSATVLQEVSDLKAIVPGFDYYFIPFVVNAQNPDWILNIHQKALKMYGELINWNQVFVEGYVVLNQQSSVAKLTESRTDLDLEDVLAYARIVDQMLKLPILYIEYSGAYGNPDWLKEIKNIVQQSKIFYGGGIDSIEKSVEMSQYADTIIIGNLIYEDFELAMKTVKNINEV</sequence>
<evidence type="ECO:0000256" key="2">
    <source>
        <dbReference type="ARBA" id="ARBA00022679"/>
    </source>
</evidence>
<dbReference type="NCBIfam" id="NF003199">
    <property type="entry name" value="PRK04169.1-3"/>
    <property type="match status" value="1"/>
</dbReference>
<evidence type="ECO:0000256" key="4">
    <source>
        <dbReference type="ARBA" id="ARBA00022842"/>
    </source>
</evidence>
<dbReference type="CDD" id="cd02812">
    <property type="entry name" value="PcrB_like"/>
    <property type="match status" value="1"/>
</dbReference>